<comment type="caution">
    <text evidence="9">The sequence shown here is derived from an EMBL/GenBank/DDBJ whole genome shotgun (WGS) entry which is preliminary data.</text>
</comment>
<keyword evidence="4" id="KW-1003">Cell membrane</keyword>
<organism evidence="9 10">
    <name type="scientific">Muricoccus vinaceus</name>
    <dbReference type="NCBI Taxonomy" id="424704"/>
    <lineage>
        <taxon>Bacteria</taxon>
        <taxon>Pseudomonadati</taxon>
        <taxon>Pseudomonadota</taxon>
        <taxon>Alphaproteobacteria</taxon>
        <taxon>Acetobacterales</taxon>
        <taxon>Roseomonadaceae</taxon>
        <taxon>Muricoccus</taxon>
    </lineage>
</organism>
<evidence type="ECO:0000256" key="2">
    <source>
        <dbReference type="ARBA" id="ARBA00005417"/>
    </source>
</evidence>
<feature type="domain" description="ABC transporter" evidence="8">
    <location>
        <begin position="4"/>
        <end position="256"/>
    </location>
</feature>
<dbReference type="NCBIfam" id="TIGR01727">
    <property type="entry name" value="oligo_HPY"/>
    <property type="match status" value="1"/>
</dbReference>
<name>A0ABV6IQI2_9PROT</name>
<dbReference type="InterPro" id="IPR027417">
    <property type="entry name" value="P-loop_NTPase"/>
</dbReference>
<dbReference type="SMART" id="SM00382">
    <property type="entry name" value="AAA"/>
    <property type="match status" value="1"/>
</dbReference>
<dbReference type="SUPFAM" id="SSF52540">
    <property type="entry name" value="P-loop containing nucleoside triphosphate hydrolases"/>
    <property type="match status" value="1"/>
</dbReference>
<evidence type="ECO:0000259" key="8">
    <source>
        <dbReference type="PROSITE" id="PS50893"/>
    </source>
</evidence>
<dbReference type="EMBL" id="JBHLVZ010000019">
    <property type="protein sequence ID" value="MFC0385861.1"/>
    <property type="molecule type" value="Genomic_DNA"/>
</dbReference>
<keyword evidence="10" id="KW-1185">Reference proteome</keyword>
<evidence type="ECO:0000256" key="3">
    <source>
        <dbReference type="ARBA" id="ARBA00022448"/>
    </source>
</evidence>
<reference evidence="9 10" key="1">
    <citation type="submission" date="2024-09" db="EMBL/GenBank/DDBJ databases">
        <authorList>
            <person name="Sun Q."/>
            <person name="Mori K."/>
        </authorList>
    </citation>
    <scope>NUCLEOTIDE SEQUENCE [LARGE SCALE GENOMIC DNA]</scope>
    <source>
        <strain evidence="9 10">CCM 7468</strain>
    </source>
</reference>
<dbReference type="RefSeq" id="WP_377050005.1">
    <property type="nucleotide sequence ID" value="NZ_JBHLVZ010000019.1"/>
</dbReference>
<dbReference type="PROSITE" id="PS50893">
    <property type="entry name" value="ABC_TRANSPORTER_2"/>
    <property type="match status" value="1"/>
</dbReference>
<comment type="similarity">
    <text evidence="2">Belongs to the ABC transporter superfamily.</text>
</comment>
<sequence length="338" mass="35869">MSLLEIEDYRLAFDGFEGRAHVLDGISLSVEAGEAVGVVGETGCGKSVLARSILRLNPAPPARVTGGAIRYDGADILAMDKAALRRMRGSDIGMVFQDPVTYLNPVFTIGQQMAEVLRAHDRRLSRAAIRARSVALLESVRLPEAGALLGRYPHELSGGMRQRVLIAEALAGNPRLLIADEPTTALDVTIQRQVLALIADLVRRMGLTLILISHDLGVIGAICRRIVVMYAGNIVEDAPAEALFGRPLHPYTRGLLAAIPDLKRPDHLPASIPGSIPNLRQPPPGCRFHPRCPLAMPVCAKVKPVLAPAGDEASHRVACHAVATGTALGAAVPSAVPA</sequence>
<keyword evidence="5" id="KW-0547">Nucleotide-binding</keyword>
<dbReference type="InterPro" id="IPR013563">
    <property type="entry name" value="Oligopep_ABC_C"/>
</dbReference>
<dbReference type="CDD" id="cd03257">
    <property type="entry name" value="ABC_NikE_OppD_transporters"/>
    <property type="match status" value="1"/>
</dbReference>
<gene>
    <name evidence="9" type="ORF">ACFFIC_09915</name>
</gene>
<evidence type="ECO:0000256" key="4">
    <source>
        <dbReference type="ARBA" id="ARBA00022475"/>
    </source>
</evidence>
<dbReference type="Pfam" id="PF08352">
    <property type="entry name" value="oligo_HPY"/>
    <property type="match status" value="1"/>
</dbReference>
<keyword evidence="3" id="KW-0813">Transport</keyword>
<proteinExistence type="inferred from homology"/>
<dbReference type="Pfam" id="PF00005">
    <property type="entry name" value="ABC_tran"/>
    <property type="match status" value="1"/>
</dbReference>
<evidence type="ECO:0000313" key="10">
    <source>
        <dbReference type="Proteomes" id="UP001589789"/>
    </source>
</evidence>
<keyword evidence="7" id="KW-0472">Membrane</keyword>
<evidence type="ECO:0000256" key="7">
    <source>
        <dbReference type="ARBA" id="ARBA00023136"/>
    </source>
</evidence>
<dbReference type="InterPro" id="IPR017871">
    <property type="entry name" value="ABC_transporter-like_CS"/>
</dbReference>
<evidence type="ECO:0000256" key="5">
    <source>
        <dbReference type="ARBA" id="ARBA00022741"/>
    </source>
</evidence>
<dbReference type="PANTHER" id="PTHR43297:SF2">
    <property type="entry name" value="DIPEPTIDE TRANSPORT ATP-BINDING PROTEIN DPPD"/>
    <property type="match status" value="1"/>
</dbReference>
<dbReference type="InterPro" id="IPR003439">
    <property type="entry name" value="ABC_transporter-like_ATP-bd"/>
</dbReference>
<evidence type="ECO:0000313" key="9">
    <source>
        <dbReference type="EMBL" id="MFC0385861.1"/>
    </source>
</evidence>
<evidence type="ECO:0000256" key="6">
    <source>
        <dbReference type="ARBA" id="ARBA00022840"/>
    </source>
</evidence>
<dbReference type="Gene3D" id="3.40.50.300">
    <property type="entry name" value="P-loop containing nucleotide triphosphate hydrolases"/>
    <property type="match status" value="1"/>
</dbReference>
<dbReference type="PROSITE" id="PS00211">
    <property type="entry name" value="ABC_TRANSPORTER_1"/>
    <property type="match status" value="1"/>
</dbReference>
<dbReference type="PANTHER" id="PTHR43297">
    <property type="entry name" value="OLIGOPEPTIDE TRANSPORT ATP-BINDING PROTEIN APPD"/>
    <property type="match status" value="1"/>
</dbReference>
<dbReference type="InterPro" id="IPR050388">
    <property type="entry name" value="ABC_Ni/Peptide_Import"/>
</dbReference>
<comment type="subcellular location">
    <subcellularLocation>
        <location evidence="1">Cell inner membrane</location>
        <topology evidence="1">Peripheral membrane protein</topology>
    </subcellularLocation>
</comment>
<evidence type="ECO:0000256" key="1">
    <source>
        <dbReference type="ARBA" id="ARBA00004417"/>
    </source>
</evidence>
<dbReference type="InterPro" id="IPR003593">
    <property type="entry name" value="AAA+_ATPase"/>
</dbReference>
<dbReference type="GO" id="GO:0005524">
    <property type="term" value="F:ATP binding"/>
    <property type="evidence" value="ECO:0007669"/>
    <property type="project" value="UniProtKB-KW"/>
</dbReference>
<protein>
    <submittedName>
        <fullName evidence="9">ABC transporter ATP-binding protein</fullName>
    </submittedName>
</protein>
<accession>A0ABV6IQI2</accession>
<keyword evidence="6 9" id="KW-0067">ATP-binding</keyword>
<dbReference type="Proteomes" id="UP001589789">
    <property type="component" value="Unassembled WGS sequence"/>
</dbReference>